<organism evidence="2 3">
    <name type="scientific">Xylaria arbuscula</name>
    <dbReference type="NCBI Taxonomy" id="114810"/>
    <lineage>
        <taxon>Eukaryota</taxon>
        <taxon>Fungi</taxon>
        <taxon>Dikarya</taxon>
        <taxon>Ascomycota</taxon>
        <taxon>Pezizomycotina</taxon>
        <taxon>Sordariomycetes</taxon>
        <taxon>Xylariomycetidae</taxon>
        <taxon>Xylariales</taxon>
        <taxon>Xylariaceae</taxon>
        <taxon>Xylaria</taxon>
    </lineage>
</organism>
<dbReference type="GO" id="GO:0046872">
    <property type="term" value="F:metal ion binding"/>
    <property type="evidence" value="ECO:0007669"/>
    <property type="project" value="UniProtKB-KW"/>
</dbReference>
<dbReference type="SUPFAM" id="SSF158745">
    <property type="entry name" value="LanC-like"/>
    <property type="match status" value="1"/>
</dbReference>
<keyword evidence="1" id="KW-0862">Zinc</keyword>
<dbReference type="CDD" id="cd04794">
    <property type="entry name" value="euk_LANCL"/>
    <property type="match status" value="1"/>
</dbReference>
<proteinExistence type="predicted"/>
<dbReference type="PRINTS" id="PR01950">
    <property type="entry name" value="LANCSUPER"/>
</dbReference>
<keyword evidence="3" id="KW-1185">Reference proteome</keyword>
<feature type="binding site" evidence="1">
    <location>
        <position position="387"/>
    </location>
    <ligand>
        <name>Zn(2+)</name>
        <dbReference type="ChEBI" id="CHEBI:29105"/>
    </ligand>
</feature>
<dbReference type="PANTHER" id="PTHR12736:SF7">
    <property type="entry name" value="LANC-LIKE PROTEIN 3"/>
    <property type="match status" value="1"/>
</dbReference>
<dbReference type="GO" id="GO:0005975">
    <property type="term" value="P:carbohydrate metabolic process"/>
    <property type="evidence" value="ECO:0007669"/>
    <property type="project" value="InterPro"/>
</dbReference>
<dbReference type="GO" id="GO:0031179">
    <property type="term" value="P:peptide modification"/>
    <property type="evidence" value="ECO:0007669"/>
    <property type="project" value="InterPro"/>
</dbReference>
<name>A0A9W8NPC2_9PEZI</name>
<dbReference type="InterPro" id="IPR012341">
    <property type="entry name" value="6hp_glycosidase-like_sf"/>
</dbReference>
<dbReference type="VEuPathDB" id="FungiDB:F4678DRAFT_383402"/>
<dbReference type="EMBL" id="JANPWZ010000023">
    <property type="protein sequence ID" value="KAJ3580197.1"/>
    <property type="molecule type" value="Genomic_DNA"/>
</dbReference>
<sequence length="459" mass="51677">MQSKEPVVDKIVENHRRKGQQLVDRVLDHQAVELNGVVSAFDRKCMRLGKIFDEGARLARRLLMCLLQDNLRESTPTYVLKMARSARYFDNLMESMINVDPHRELIASLRRIVNLHPPVHTCSTSWYFSGLYSGPTSIAFLFYRLSRIFPDLEFEHQSLLDWAQAYIQLGARTQKRAPTPNHCGIGNETLAHLALNSILSQDASLVGKFCSYAENVNSSTDDGSNEWLYGRAGYLYLLRLCHEVFSVDRHPQSAKLLQKTIRETVDRILKVPRPWTWHDKQYLGAAHGSISIITQVVLSMPSIAHQLQLLLLELLDSQFPSGNFPSSLPAGSDRLVQFCHGGPGFIISLQTLVPFFPEVSGEIDKAINAARADVWKRGLLTKEPCLCHGIAGNSLALGEDDRFLYFLSFMNSERIEELLQDATRDNSRAGLFTGEAGRAWCWAVADKGLPRTCIGYNDI</sequence>
<dbReference type="Pfam" id="PF05147">
    <property type="entry name" value="LANC_like"/>
    <property type="match status" value="1"/>
</dbReference>
<comment type="caution">
    <text evidence="2">The sequence shown here is derived from an EMBL/GenBank/DDBJ whole genome shotgun (WGS) entry which is preliminary data.</text>
</comment>
<feature type="binding site" evidence="1">
    <location>
        <position position="388"/>
    </location>
    <ligand>
        <name>Zn(2+)</name>
        <dbReference type="ChEBI" id="CHEBI:29105"/>
    </ligand>
</feature>
<dbReference type="PANTHER" id="PTHR12736">
    <property type="entry name" value="LANC-LIKE PROTEIN"/>
    <property type="match status" value="1"/>
</dbReference>
<dbReference type="GO" id="GO:0005886">
    <property type="term" value="C:plasma membrane"/>
    <property type="evidence" value="ECO:0007669"/>
    <property type="project" value="TreeGrafter"/>
</dbReference>
<dbReference type="AlphaFoldDB" id="A0A9W8NPC2"/>
<evidence type="ECO:0000256" key="1">
    <source>
        <dbReference type="PIRSR" id="PIRSR607822-1"/>
    </source>
</evidence>
<protein>
    <submittedName>
        <fullName evidence="2">Uncharacterized protein</fullName>
    </submittedName>
</protein>
<accession>A0A9W8NPC2</accession>
<dbReference type="InterPro" id="IPR007822">
    <property type="entry name" value="LANC-like"/>
</dbReference>
<reference evidence="2" key="1">
    <citation type="submission" date="2022-07" db="EMBL/GenBank/DDBJ databases">
        <title>Genome Sequence of Xylaria arbuscula.</title>
        <authorList>
            <person name="Buettner E."/>
        </authorList>
    </citation>
    <scope>NUCLEOTIDE SEQUENCE</scope>
    <source>
        <strain evidence="2">VT107</strain>
    </source>
</reference>
<dbReference type="VEuPathDB" id="FungiDB:F4678DRAFT_383449"/>
<dbReference type="SMART" id="SM01260">
    <property type="entry name" value="LANC_like"/>
    <property type="match status" value="1"/>
</dbReference>
<dbReference type="Proteomes" id="UP001148614">
    <property type="component" value="Unassembled WGS sequence"/>
</dbReference>
<dbReference type="Gene3D" id="1.50.10.10">
    <property type="match status" value="1"/>
</dbReference>
<keyword evidence="1" id="KW-0479">Metal-binding</keyword>
<evidence type="ECO:0000313" key="2">
    <source>
        <dbReference type="EMBL" id="KAJ3580197.1"/>
    </source>
</evidence>
<gene>
    <name evidence="2" type="ORF">NPX13_g375</name>
</gene>
<feature type="binding site" evidence="1">
    <location>
        <position position="339"/>
    </location>
    <ligand>
        <name>Zn(2+)</name>
        <dbReference type="ChEBI" id="CHEBI:29105"/>
    </ligand>
</feature>
<evidence type="ECO:0000313" key="3">
    <source>
        <dbReference type="Proteomes" id="UP001148614"/>
    </source>
</evidence>